<evidence type="ECO:0000313" key="7">
    <source>
        <dbReference type="EMBL" id="POR56759.1"/>
    </source>
</evidence>
<dbReference type="InterPro" id="IPR010432">
    <property type="entry name" value="RDD"/>
</dbReference>
<dbReference type="Pfam" id="PF06271">
    <property type="entry name" value="RDD"/>
    <property type="match status" value="1"/>
</dbReference>
<dbReference type="RefSeq" id="WP_103716337.1">
    <property type="nucleotide sequence ID" value="NZ_PQFZ01000001.1"/>
</dbReference>
<keyword evidence="3 5" id="KW-1133">Transmembrane helix</keyword>
<protein>
    <submittedName>
        <fullName evidence="7">RDD family protein</fullName>
    </submittedName>
</protein>
<evidence type="ECO:0000313" key="8">
    <source>
        <dbReference type="Proteomes" id="UP000236919"/>
    </source>
</evidence>
<feature type="domain" description="RDD" evidence="6">
    <location>
        <begin position="123"/>
        <end position="210"/>
    </location>
</feature>
<dbReference type="EMBL" id="PQFZ01000001">
    <property type="protein sequence ID" value="POR56759.1"/>
    <property type="molecule type" value="Genomic_DNA"/>
</dbReference>
<sequence>MAEPQKLWFWRRSFAVAIDFVAASLIFVLAFTLVTSGTSDTLRLSGFGIVTRSCGPAKVSPAVLAAGNEAMPGVDWTTAAQCNISSFGITQNHIIVLARSEKQKNSVVITHSVSVPVDTAGNPASPFYLDSLGLLLFLVAGLIFLASRLRATPGMKLMGLQLVTADGERAGLKAVFLRLVYAYIPVVLVIALGIGTFLLVGAYNLSAWLLAPAFFAAVIVALSWWRPFELRRSLPRAPLHDIWASTRIVRAAPQPAVDLTTDTAR</sequence>
<evidence type="ECO:0000256" key="1">
    <source>
        <dbReference type="ARBA" id="ARBA00004141"/>
    </source>
</evidence>
<gene>
    <name evidence="7" type="ORF">CYD53_101280</name>
</gene>
<dbReference type="GO" id="GO:0016020">
    <property type="term" value="C:membrane"/>
    <property type="evidence" value="ECO:0007669"/>
    <property type="project" value="UniProtKB-SubCell"/>
</dbReference>
<proteinExistence type="predicted"/>
<name>A0A2S4MQ76_9HYPH</name>
<comment type="subcellular location">
    <subcellularLocation>
        <location evidence="1">Membrane</location>
        <topology evidence="1">Multi-pass membrane protein</topology>
    </subcellularLocation>
</comment>
<evidence type="ECO:0000256" key="5">
    <source>
        <dbReference type="SAM" id="Phobius"/>
    </source>
</evidence>
<evidence type="ECO:0000256" key="2">
    <source>
        <dbReference type="ARBA" id="ARBA00022692"/>
    </source>
</evidence>
<feature type="transmembrane region" description="Helical" evidence="5">
    <location>
        <begin position="12"/>
        <end position="34"/>
    </location>
</feature>
<organism evidence="7 8">
    <name type="scientific">Bosea psychrotolerans</name>
    <dbReference type="NCBI Taxonomy" id="1871628"/>
    <lineage>
        <taxon>Bacteria</taxon>
        <taxon>Pseudomonadati</taxon>
        <taxon>Pseudomonadota</taxon>
        <taxon>Alphaproteobacteria</taxon>
        <taxon>Hyphomicrobiales</taxon>
        <taxon>Boseaceae</taxon>
        <taxon>Bosea</taxon>
    </lineage>
</organism>
<keyword evidence="4 5" id="KW-0472">Membrane</keyword>
<reference evidence="7 8" key="1">
    <citation type="submission" date="2018-01" db="EMBL/GenBank/DDBJ databases">
        <title>Genomic Encyclopedia of Type Strains, Phase III (KMG-III): the genomes of soil and plant-associated and newly described type strains.</title>
        <authorList>
            <person name="Whitman W."/>
        </authorList>
    </citation>
    <scope>NUCLEOTIDE SEQUENCE [LARGE SCALE GENOMIC DNA]</scope>
    <source>
        <strain evidence="7 8">1131</strain>
    </source>
</reference>
<evidence type="ECO:0000256" key="3">
    <source>
        <dbReference type="ARBA" id="ARBA00022989"/>
    </source>
</evidence>
<keyword evidence="2 5" id="KW-0812">Transmembrane</keyword>
<feature type="transmembrane region" description="Helical" evidence="5">
    <location>
        <begin position="127"/>
        <end position="146"/>
    </location>
</feature>
<dbReference type="OrthoDB" id="9977221at2"/>
<evidence type="ECO:0000256" key="4">
    <source>
        <dbReference type="ARBA" id="ARBA00023136"/>
    </source>
</evidence>
<comment type="caution">
    <text evidence="7">The sequence shown here is derived from an EMBL/GenBank/DDBJ whole genome shotgun (WGS) entry which is preliminary data.</text>
</comment>
<evidence type="ECO:0000259" key="6">
    <source>
        <dbReference type="Pfam" id="PF06271"/>
    </source>
</evidence>
<dbReference type="Proteomes" id="UP000236919">
    <property type="component" value="Unassembled WGS sequence"/>
</dbReference>
<feature type="transmembrane region" description="Helical" evidence="5">
    <location>
        <begin position="179"/>
        <end position="199"/>
    </location>
</feature>
<feature type="transmembrane region" description="Helical" evidence="5">
    <location>
        <begin position="205"/>
        <end position="225"/>
    </location>
</feature>
<keyword evidence="8" id="KW-1185">Reference proteome</keyword>
<dbReference type="AlphaFoldDB" id="A0A2S4MQ76"/>
<accession>A0A2S4MQ76</accession>